<protein>
    <recommendedName>
        <fullName evidence="3">Myb-like domain-containing protein</fullName>
    </recommendedName>
</protein>
<gene>
    <name evidence="1" type="ORF">QBC46DRAFT_272951</name>
</gene>
<reference evidence="2" key="1">
    <citation type="journal article" date="2023" name="Mol. Phylogenet. Evol.">
        <title>Genome-scale phylogeny and comparative genomics of the fungal order Sordariales.</title>
        <authorList>
            <person name="Hensen N."/>
            <person name="Bonometti L."/>
            <person name="Westerberg I."/>
            <person name="Brannstrom I.O."/>
            <person name="Guillou S."/>
            <person name="Cros-Aarteil S."/>
            <person name="Calhoun S."/>
            <person name="Haridas S."/>
            <person name="Kuo A."/>
            <person name="Mondo S."/>
            <person name="Pangilinan J."/>
            <person name="Riley R."/>
            <person name="LaButti K."/>
            <person name="Andreopoulos B."/>
            <person name="Lipzen A."/>
            <person name="Chen C."/>
            <person name="Yan M."/>
            <person name="Daum C."/>
            <person name="Ng V."/>
            <person name="Clum A."/>
            <person name="Steindorff A."/>
            <person name="Ohm R.A."/>
            <person name="Martin F."/>
            <person name="Silar P."/>
            <person name="Natvig D.O."/>
            <person name="Lalanne C."/>
            <person name="Gautier V."/>
            <person name="Ament-Velasquez S.L."/>
            <person name="Kruys A."/>
            <person name="Hutchinson M.I."/>
            <person name="Powell A.J."/>
            <person name="Barry K."/>
            <person name="Miller A.N."/>
            <person name="Grigoriev I.V."/>
            <person name="Debuchy R."/>
            <person name="Gladieux P."/>
            <person name="Hiltunen Thoren M."/>
            <person name="Johannesson H."/>
        </authorList>
    </citation>
    <scope>NUCLEOTIDE SEQUENCE [LARGE SCALE GENOMIC DNA]</scope>
    <source>
        <strain evidence="2">CBS 340.73</strain>
    </source>
</reference>
<keyword evidence="2" id="KW-1185">Reference proteome</keyword>
<evidence type="ECO:0000313" key="2">
    <source>
        <dbReference type="Proteomes" id="UP001303473"/>
    </source>
</evidence>
<name>A0AAN6S047_9PEZI</name>
<dbReference type="AlphaFoldDB" id="A0AAN6S047"/>
<dbReference type="Proteomes" id="UP001303473">
    <property type="component" value="Unassembled WGS sequence"/>
</dbReference>
<feature type="non-terminal residue" evidence="1">
    <location>
        <position position="1"/>
    </location>
</feature>
<dbReference type="EMBL" id="MU853955">
    <property type="protein sequence ID" value="KAK3934866.1"/>
    <property type="molecule type" value="Genomic_DNA"/>
</dbReference>
<proteinExistence type="predicted"/>
<evidence type="ECO:0008006" key="3">
    <source>
        <dbReference type="Google" id="ProtNLM"/>
    </source>
</evidence>
<evidence type="ECO:0000313" key="1">
    <source>
        <dbReference type="EMBL" id="KAK3934866.1"/>
    </source>
</evidence>
<accession>A0AAN6S047</accession>
<comment type="caution">
    <text evidence="1">The sequence shown here is derived from an EMBL/GenBank/DDBJ whole genome shotgun (WGS) entry which is preliminary data.</text>
</comment>
<organism evidence="1 2">
    <name type="scientific">Diplogelasinospora grovesii</name>
    <dbReference type="NCBI Taxonomy" id="303347"/>
    <lineage>
        <taxon>Eukaryota</taxon>
        <taxon>Fungi</taxon>
        <taxon>Dikarya</taxon>
        <taxon>Ascomycota</taxon>
        <taxon>Pezizomycotina</taxon>
        <taxon>Sordariomycetes</taxon>
        <taxon>Sordariomycetidae</taxon>
        <taxon>Sordariales</taxon>
        <taxon>Diplogelasinosporaceae</taxon>
        <taxon>Diplogelasinospora</taxon>
    </lineage>
</organism>
<sequence length="106" mass="12470">FEEWPLNDVVLKRVTANGLATFQLQFVWNSCANHRRKDPTTGRLQYQSPVKRPRFTPEEDDLLVELKKQGLPWQDIHKQFTDAFPQRERRVGSLQVRYCTKLKGGD</sequence>